<sequence length="65" mass="7250">MAYAKNQTLILSRKRKKTANNSDQQEDLAQNTKSAAGGTDLRLEAQIKNDTKQSTKHIGAYKEDL</sequence>
<dbReference type="EMBL" id="RSEJ01000019">
    <property type="protein sequence ID" value="NBI54381.1"/>
    <property type="molecule type" value="Genomic_DNA"/>
</dbReference>
<dbReference type="Proteomes" id="UP000738517">
    <property type="component" value="Unassembled WGS sequence"/>
</dbReference>
<reference evidence="2 3" key="1">
    <citation type="journal article" date="2017" name="Int. J. Syst. Evol. Microbiol.">
        <title>Photobacterium alginatilyticum sp. nov., a marine bacterium isolated from bottom seawater.</title>
        <authorList>
            <person name="Wang X."/>
            <person name="Wang Y."/>
            <person name="Yang X."/>
            <person name="Sun H."/>
            <person name="Li B."/>
            <person name="Zhang X.H."/>
        </authorList>
    </citation>
    <scope>NUCLEOTIDE SEQUENCE [LARGE SCALE GENOMIC DNA]</scope>
    <source>
        <strain evidence="2 3">P03D4</strain>
    </source>
</reference>
<dbReference type="RefSeq" id="WP_160654216.1">
    <property type="nucleotide sequence ID" value="NZ_RSEJ01000019.1"/>
</dbReference>
<feature type="compositionally biased region" description="Polar residues" evidence="1">
    <location>
        <begin position="19"/>
        <end position="34"/>
    </location>
</feature>
<feature type="region of interest" description="Disordered" evidence="1">
    <location>
        <begin position="1"/>
        <end position="65"/>
    </location>
</feature>
<evidence type="ECO:0000256" key="1">
    <source>
        <dbReference type="SAM" id="MobiDB-lite"/>
    </source>
</evidence>
<proteinExistence type="predicted"/>
<keyword evidence="3" id="KW-1185">Reference proteome</keyword>
<feature type="compositionally biased region" description="Polar residues" evidence="1">
    <location>
        <begin position="1"/>
        <end position="10"/>
    </location>
</feature>
<gene>
    <name evidence="2" type="ORF">EIZ48_17775</name>
</gene>
<protein>
    <submittedName>
        <fullName evidence="2">Uncharacterized protein</fullName>
    </submittedName>
</protein>
<evidence type="ECO:0000313" key="3">
    <source>
        <dbReference type="Proteomes" id="UP000738517"/>
    </source>
</evidence>
<organism evidence="2 3">
    <name type="scientific">Photobacterium alginatilyticum</name>
    <dbReference type="NCBI Taxonomy" id="1775171"/>
    <lineage>
        <taxon>Bacteria</taxon>
        <taxon>Pseudomonadati</taxon>
        <taxon>Pseudomonadota</taxon>
        <taxon>Gammaproteobacteria</taxon>
        <taxon>Vibrionales</taxon>
        <taxon>Vibrionaceae</taxon>
        <taxon>Photobacterium</taxon>
    </lineage>
</organism>
<feature type="compositionally biased region" description="Basic and acidic residues" evidence="1">
    <location>
        <begin position="41"/>
        <end position="53"/>
    </location>
</feature>
<evidence type="ECO:0000313" key="2">
    <source>
        <dbReference type="EMBL" id="NBI54381.1"/>
    </source>
</evidence>
<accession>A0ABW9YMC6</accession>
<name>A0ABW9YMC6_9GAMM</name>
<comment type="caution">
    <text evidence="2">The sequence shown here is derived from an EMBL/GenBank/DDBJ whole genome shotgun (WGS) entry which is preliminary data.</text>
</comment>